<reference evidence="2 3" key="1">
    <citation type="submission" date="2024-11" db="EMBL/GenBank/DDBJ databases">
        <title>A near-complete genome assembly of Cinchona calisaya.</title>
        <authorList>
            <person name="Lian D.C."/>
            <person name="Zhao X.W."/>
            <person name="Wei L."/>
        </authorList>
    </citation>
    <scope>NUCLEOTIDE SEQUENCE [LARGE SCALE GENOMIC DNA]</scope>
    <source>
        <tissue evidence="2">Nenye</tissue>
    </source>
</reference>
<evidence type="ECO:0000259" key="1">
    <source>
        <dbReference type="PROSITE" id="PS50181"/>
    </source>
</evidence>
<accession>A0ABD2Z0I9</accession>
<dbReference type="PANTHER" id="PTHR33127:SF5">
    <property type="entry name" value="TRANSMEMBRANE PROTEIN"/>
    <property type="match status" value="1"/>
</dbReference>
<dbReference type="InterPro" id="IPR001810">
    <property type="entry name" value="F-box_dom"/>
</dbReference>
<feature type="domain" description="F-box" evidence="1">
    <location>
        <begin position="17"/>
        <end position="51"/>
    </location>
</feature>
<evidence type="ECO:0000313" key="3">
    <source>
        <dbReference type="Proteomes" id="UP001630127"/>
    </source>
</evidence>
<dbReference type="Proteomes" id="UP001630127">
    <property type="component" value="Unassembled WGS sequence"/>
</dbReference>
<dbReference type="Pfam" id="PF00646">
    <property type="entry name" value="F-box"/>
    <property type="match status" value="1"/>
</dbReference>
<proteinExistence type="predicted"/>
<organism evidence="2 3">
    <name type="scientific">Cinchona calisaya</name>
    <dbReference type="NCBI Taxonomy" id="153742"/>
    <lineage>
        <taxon>Eukaryota</taxon>
        <taxon>Viridiplantae</taxon>
        <taxon>Streptophyta</taxon>
        <taxon>Embryophyta</taxon>
        <taxon>Tracheophyta</taxon>
        <taxon>Spermatophyta</taxon>
        <taxon>Magnoliopsida</taxon>
        <taxon>eudicotyledons</taxon>
        <taxon>Gunneridae</taxon>
        <taxon>Pentapetalae</taxon>
        <taxon>asterids</taxon>
        <taxon>lamiids</taxon>
        <taxon>Gentianales</taxon>
        <taxon>Rubiaceae</taxon>
        <taxon>Cinchonoideae</taxon>
        <taxon>Cinchoneae</taxon>
        <taxon>Cinchona</taxon>
    </lineage>
</organism>
<dbReference type="AlphaFoldDB" id="A0ABD2Z0I9"/>
<dbReference type="InterPro" id="IPR011047">
    <property type="entry name" value="Quinoprotein_ADH-like_sf"/>
</dbReference>
<evidence type="ECO:0000313" key="2">
    <source>
        <dbReference type="EMBL" id="KAL3511942.1"/>
    </source>
</evidence>
<comment type="caution">
    <text evidence="2">The sequence shown here is derived from an EMBL/GenBank/DDBJ whole genome shotgun (WGS) entry which is preliminary data.</text>
</comment>
<keyword evidence="3" id="KW-1185">Reference proteome</keyword>
<dbReference type="InterPro" id="IPR005174">
    <property type="entry name" value="KIB1-4_b-propeller"/>
</dbReference>
<dbReference type="SUPFAM" id="SSF50998">
    <property type="entry name" value="Quinoprotein alcohol dehydrogenase-like"/>
    <property type="match status" value="1"/>
</dbReference>
<dbReference type="PANTHER" id="PTHR33127">
    <property type="entry name" value="TRANSMEMBRANE PROTEIN"/>
    <property type="match status" value="1"/>
</dbReference>
<dbReference type="InterPro" id="IPR036047">
    <property type="entry name" value="F-box-like_dom_sf"/>
</dbReference>
<dbReference type="Pfam" id="PF03478">
    <property type="entry name" value="Beta-prop_KIB1-4"/>
    <property type="match status" value="1"/>
</dbReference>
<protein>
    <recommendedName>
        <fullName evidence="1">F-box domain-containing protein</fullName>
    </recommendedName>
</protein>
<dbReference type="SUPFAM" id="SSF81383">
    <property type="entry name" value="F-box domain"/>
    <property type="match status" value="1"/>
</dbReference>
<dbReference type="Gene3D" id="1.20.1280.50">
    <property type="match status" value="1"/>
</dbReference>
<dbReference type="EMBL" id="JBJUIK010000011">
    <property type="protein sequence ID" value="KAL3511942.1"/>
    <property type="molecule type" value="Genomic_DNA"/>
</dbReference>
<sequence>MELSTDLAESIIIQDKERDWIQLPIELLTAILSRLSFENIARFRSVCKIWQFFPTPIPHQCPNNRSHWLMFNKQSTSTYHFANPSYKENYISDLPELSDALLRYSKDGWLLMSRGYYSIFFFNPFTKEEIDLPDIPEKWTYLKIKTDLDFEPSNCNPVFYNGVFYCLARDGKLGIFDPNRKILWRVLHQPQPPFIDMVDESYLVECEGQLLSVFLDNHGKMVSLYRLDKLQTSWKTVKNLGDKMLFLSHCSSFAVKNDDGMENKIYFPRFDEGGNGIMFYCLKTRMFQTFGRKFSSKNLYGIEKKLHCCWITPSFE</sequence>
<gene>
    <name evidence="2" type="ORF">ACH5RR_024659</name>
</gene>
<dbReference type="PROSITE" id="PS50181">
    <property type="entry name" value="FBOX"/>
    <property type="match status" value="1"/>
</dbReference>
<name>A0ABD2Z0I9_9GENT</name>